<dbReference type="CDD" id="cd09612">
    <property type="entry name" value="Jacalin"/>
    <property type="match status" value="1"/>
</dbReference>
<evidence type="ECO:0000256" key="5">
    <source>
        <dbReference type="RuleBase" id="RU363099"/>
    </source>
</evidence>
<dbReference type="eggNOG" id="ENOG502R3Y9">
    <property type="taxonomic scope" value="Eukaryota"/>
</dbReference>
<name>I1I2Z2_BRADI</name>
<dbReference type="KEGG" id="bdi:100842254"/>
<dbReference type="GeneID" id="100842254"/>
<evidence type="ECO:0000256" key="3">
    <source>
        <dbReference type="ARBA" id="ARBA00022525"/>
    </source>
</evidence>
<dbReference type="OrthoDB" id="581739at2759"/>
<dbReference type="ExpressionAtlas" id="I1I2Z2">
    <property type="expression patterns" value="baseline and differential"/>
</dbReference>
<comment type="subcellular location">
    <subcellularLocation>
        <location evidence="5">Secreted</location>
        <location evidence="5">Extracellular space</location>
        <location evidence="5">Apoplast</location>
    </subcellularLocation>
</comment>
<evidence type="ECO:0000313" key="7">
    <source>
        <dbReference type="EMBL" id="KQJ96124.1"/>
    </source>
</evidence>
<comment type="similarity">
    <text evidence="1 5">Belongs to the plant dirigent protein family.</text>
</comment>
<dbReference type="InterPro" id="IPR033734">
    <property type="entry name" value="Jacalin-like_lectin_dom_plant"/>
</dbReference>
<dbReference type="EMBL" id="CM000882">
    <property type="protein sequence ID" value="KQJ96124.1"/>
    <property type="molecule type" value="Genomic_DNA"/>
</dbReference>
<dbReference type="Proteomes" id="UP000008810">
    <property type="component" value="Chromosome 3"/>
</dbReference>
<dbReference type="SMART" id="SM00915">
    <property type="entry name" value="Jacalin"/>
    <property type="match status" value="1"/>
</dbReference>
<evidence type="ECO:0000313" key="8">
    <source>
        <dbReference type="EnsemblPlants" id="KQJ96124"/>
    </source>
</evidence>
<dbReference type="InterPro" id="IPR036404">
    <property type="entry name" value="Jacalin-like_lectin_dom_sf"/>
</dbReference>
<evidence type="ECO:0000256" key="2">
    <source>
        <dbReference type="ARBA" id="ARBA00011738"/>
    </source>
</evidence>
<dbReference type="InterPro" id="IPR044859">
    <property type="entry name" value="Allene_oxi_cyc_Dirigent"/>
</dbReference>
<dbReference type="SUPFAM" id="SSF51101">
    <property type="entry name" value="Mannose-binding lectins"/>
    <property type="match status" value="1"/>
</dbReference>
<dbReference type="GO" id="GO:0048046">
    <property type="term" value="C:apoplast"/>
    <property type="evidence" value="ECO:0007669"/>
    <property type="project" value="UniProtKB-SubCell"/>
</dbReference>
<accession>I1I2Z2</accession>
<evidence type="ECO:0000256" key="4">
    <source>
        <dbReference type="ARBA" id="ARBA00022734"/>
    </source>
</evidence>
<evidence type="ECO:0000259" key="6">
    <source>
        <dbReference type="PROSITE" id="PS51752"/>
    </source>
</evidence>
<comment type="function">
    <text evidence="5">Dirigent proteins impart stereoselectivity on the phenoxy radical-coupling reaction, yielding optically active lignans from two molecules of coniferyl alcohol in the biosynthesis of lignans, flavonolignans, and alkaloids and thus plays a central role in plant secondary metabolism.</text>
</comment>
<comment type="subunit">
    <text evidence="2 5">Homodimer.</text>
</comment>
<keyword evidence="9" id="KW-1185">Reference proteome</keyword>
<dbReference type="Pfam" id="PF03018">
    <property type="entry name" value="Dirigent"/>
    <property type="match status" value="1"/>
</dbReference>
<dbReference type="PROSITE" id="PS51752">
    <property type="entry name" value="JACALIN_LECTIN"/>
    <property type="match status" value="1"/>
</dbReference>
<dbReference type="Gene3D" id="2.100.10.30">
    <property type="entry name" value="Jacalin-like lectin domain"/>
    <property type="match status" value="1"/>
</dbReference>
<dbReference type="EnsemblPlants" id="KQJ96124">
    <property type="protein sequence ID" value="KQJ96124"/>
    <property type="gene ID" value="BRADI_3g21150v3"/>
</dbReference>
<dbReference type="HOGENOM" id="CLU_078923_0_0_1"/>
<feature type="domain" description="Jacalin-type lectin" evidence="6">
    <location>
        <begin position="169"/>
        <end position="309"/>
    </location>
</feature>
<organism evidence="7">
    <name type="scientific">Brachypodium distachyon</name>
    <name type="common">Purple false brome</name>
    <name type="synonym">Trachynia distachya</name>
    <dbReference type="NCBI Taxonomy" id="15368"/>
    <lineage>
        <taxon>Eukaryota</taxon>
        <taxon>Viridiplantae</taxon>
        <taxon>Streptophyta</taxon>
        <taxon>Embryophyta</taxon>
        <taxon>Tracheophyta</taxon>
        <taxon>Spermatophyta</taxon>
        <taxon>Magnoliopsida</taxon>
        <taxon>Liliopsida</taxon>
        <taxon>Poales</taxon>
        <taxon>Poaceae</taxon>
        <taxon>BOP clade</taxon>
        <taxon>Pooideae</taxon>
        <taxon>Stipodae</taxon>
        <taxon>Brachypodieae</taxon>
        <taxon>Brachypodium</taxon>
    </lineage>
</organism>
<gene>
    <name evidence="8" type="primary">LOC100842254</name>
    <name evidence="7" type="ORF">BRADI_3g21150v3</name>
</gene>
<keyword evidence="4" id="KW-0430">Lectin</keyword>
<dbReference type="GO" id="GO:0030246">
    <property type="term" value="F:carbohydrate binding"/>
    <property type="evidence" value="ECO:0007669"/>
    <property type="project" value="UniProtKB-KW"/>
</dbReference>
<dbReference type="Gramene" id="KQJ96124">
    <property type="protein sequence ID" value="KQJ96124"/>
    <property type="gene ID" value="BRADI_3g21150v3"/>
</dbReference>
<dbReference type="OMA" id="AIYANDW"/>
<dbReference type="Pfam" id="PF01419">
    <property type="entry name" value="Jacalin"/>
    <property type="match status" value="1"/>
</dbReference>
<keyword evidence="3 5" id="KW-0964">Secreted</keyword>
<reference evidence="7" key="2">
    <citation type="submission" date="2017-06" db="EMBL/GenBank/DDBJ databases">
        <title>WGS assembly of Brachypodium distachyon.</title>
        <authorList>
            <consortium name="The International Brachypodium Initiative"/>
            <person name="Lucas S."/>
            <person name="Harmon-Smith M."/>
            <person name="Lail K."/>
            <person name="Tice H."/>
            <person name="Grimwood J."/>
            <person name="Bruce D."/>
            <person name="Barry K."/>
            <person name="Shu S."/>
            <person name="Lindquist E."/>
            <person name="Wang M."/>
            <person name="Pitluck S."/>
            <person name="Vogel J.P."/>
            <person name="Garvin D.F."/>
            <person name="Mockler T.C."/>
            <person name="Schmutz J."/>
            <person name="Rokhsar D."/>
            <person name="Bevan M.W."/>
        </authorList>
    </citation>
    <scope>NUCLEOTIDE SEQUENCE</scope>
    <source>
        <strain evidence="7">Bd21</strain>
    </source>
</reference>
<dbReference type="RefSeq" id="XP_003573736.1">
    <property type="nucleotide sequence ID" value="XM_003573688.4"/>
</dbReference>
<reference evidence="7 8" key="1">
    <citation type="journal article" date="2010" name="Nature">
        <title>Genome sequencing and analysis of the model grass Brachypodium distachyon.</title>
        <authorList>
            <consortium name="International Brachypodium Initiative"/>
        </authorList>
    </citation>
    <scope>NUCLEOTIDE SEQUENCE [LARGE SCALE GENOMIC DNA]</scope>
    <source>
        <strain evidence="7 8">Bd21</strain>
    </source>
</reference>
<evidence type="ECO:0000256" key="1">
    <source>
        <dbReference type="ARBA" id="ARBA00010746"/>
    </source>
</evidence>
<protein>
    <recommendedName>
        <fullName evidence="5">Dirigent protein</fullName>
    </recommendedName>
</protein>
<keyword evidence="5" id="KW-0052">Apoplast</keyword>
<dbReference type="Gene3D" id="2.40.480.10">
    <property type="entry name" value="Allene oxide cyclase-like"/>
    <property type="match status" value="1"/>
</dbReference>
<dbReference type="InterPro" id="IPR004265">
    <property type="entry name" value="Dirigent"/>
</dbReference>
<reference evidence="8" key="3">
    <citation type="submission" date="2018-08" db="UniProtKB">
        <authorList>
            <consortium name="EnsemblPlants"/>
        </authorList>
    </citation>
    <scope>IDENTIFICATION</scope>
    <source>
        <strain evidence="8">cv. Bd21</strain>
    </source>
</reference>
<proteinExistence type="inferred from homology"/>
<dbReference type="InterPro" id="IPR001229">
    <property type="entry name" value="Jacalin-like_lectin_dom"/>
</dbReference>
<dbReference type="GO" id="GO:0009699">
    <property type="term" value="P:phenylpropanoid biosynthetic process"/>
    <property type="evidence" value="ECO:0007669"/>
    <property type="project" value="UniProtKB-ARBA"/>
</dbReference>
<sequence>MANPSYYQTGPVSQEVQEKEHLLHLYMYQRLEGSPDGNQKVIVNPNLPHLFGCLAVNDWAIYDGILPNANLVARAQGHHIGAGSSGESWTFLTNFVFVDKRFKESSLQVLGTIVQETPQIGEWAIIGGTGEFAFAQGIVSFKKIQELNRANIRELNIRAICRSFPKPTPVKVGPLGGKGGQAVDIPEPPKSLLSVTIRSGAVIDSIAFTYVDQAGKSQSAGPWGGSGGAAETILLAPNETVKKVSGTTGDFNGATVVTSLSIVTNVKTYGPFGNVNGSPFSIPEKDGGSVVGFFGSFGSLVDALGVYVA</sequence>
<dbReference type="PANTHER" id="PTHR46506">
    <property type="entry name" value="OS05G0143600 PROTEIN"/>
    <property type="match status" value="1"/>
</dbReference>
<dbReference type="AlphaFoldDB" id="I1I2Z2"/>
<evidence type="ECO:0000313" key="9">
    <source>
        <dbReference type="Proteomes" id="UP000008810"/>
    </source>
</evidence>